<dbReference type="AlphaFoldDB" id="A0AA39D9X0"/>
<sequence length="53" mass="5780">MNCGTQRSDKVEHNYESDKVENSQNSCYNSGETLKDEGISMATTSTRNGSSTS</sequence>
<gene>
    <name evidence="2" type="ORF">PVL29_025079</name>
</gene>
<comment type="caution">
    <text evidence="2">The sequence shown here is derived from an EMBL/GenBank/DDBJ whole genome shotgun (WGS) entry which is preliminary data.</text>
</comment>
<feature type="compositionally biased region" description="Basic and acidic residues" evidence="1">
    <location>
        <begin position="7"/>
        <end position="21"/>
    </location>
</feature>
<evidence type="ECO:0000313" key="2">
    <source>
        <dbReference type="EMBL" id="KAJ9676376.1"/>
    </source>
</evidence>
<feature type="compositionally biased region" description="Polar residues" evidence="1">
    <location>
        <begin position="22"/>
        <end position="32"/>
    </location>
</feature>
<organism evidence="2 3">
    <name type="scientific">Vitis rotundifolia</name>
    <name type="common">Muscadine grape</name>
    <dbReference type="NCBI Taxonomy" id="103349"/>
    <lineage>
        <taxon>Eukaryota</taxon>
        <taxon>Viridiplantae</taxon>
        <taxon>Streptophyta</taxon>
        <taxon>Embryophyta</taxon>
        <taxon>Tracheophyta</taxon>
        <taxon>Spermatophyta</taxon>
        <taxon>Magnoliopsida</taxon>
        <taxon>eudicotyledons</taxon>
        <taxon>Gunneridae</taxon>
        <taxon>Pentapetalae</taxon>
        <taxon>rosids</taxon>
        <taxon>Vitales</taxon>
        <taxon>Vitaceae</taxon>
        <taxon>Viteae</taxon>
        <taxon>Vitis</taxon>
    </lineage>
</organism>
<name>A0AA39D9X0_VITRO</name>
<feature type="compositionally biased region" description="Polar residues" evidence="1">
    <location>
        <begin position="41"/>
        <end position="53"/>
    </location>
</feature>
<protein>
    <submittedName>
        <fullName evidence="2">Uncharacterized protein</fullName>
    </submittedName>
</protein>
<evidence type="ECO:0000256" key="1">
    <source>
        <dbReference type="SAM" id="MobiDB-lite"/>
    </source>
</evidence>
<dbReference type="EMBL" id="JARBHA010000018">
    <property type="protein sequence ID" value="KAJ9676376.1"/>
    <property type="molecule type" value="Genomic_DNA"/>
</dbReference>
<feature type="region of interest" description="Disordered" evidence="1">
    <location>
        <begin position="1"/>
        <end position="53"/>
    </location>
</feature>
<evidence type="ECO:0000313" key="3">
    <source>
        <dbReference type="Proteomes" id="UP001168098"/>
    </source>
</evidence>
<reference evidence="2 3" key="1">
    <citation type="journal article" date="2023" name="BMC Biotechnol.">
        <title>Vitis rotundifolia cv Carlos genome sequencing.</title>
        <authorList>
            <person name="Huff M."/>
            <person name="Hulse-Kemp A."/>
            <person name="Scheffler B."/>
            <person name="Youngblood R."/>
            <person name="Simpson S."/>
            <person name="Babiker E."/>
            <person name="Staton M."/>
        </authorList>
    </citation>
    <scope>NUCLEOTIDE SEQUENCE [LARGE SCALE GENOMIC DNA]</scope>
    <source>
        <tissue evidence="2">Leaf</tissue>
    </source>
</reference>
<proteinExistence type="predicted"/>
<keyword evidence="3" id="KW-1185">Reference proteome</keyword>
<dbReference type="Proteomes" id="UP001168098">
    <property type="component" value="Unassembled WGS sequence"/>
</dbReference>
<accession>A0AA39D9X0</accession>